<dbReference type="FunFam" id="3.40.1160.10:FF:000018">
    <property type="entry name" value="Glutamate 5-kinase"/>
    <property type="match status" value="1"/>
</dbReference>
<evidence type="ECO:0000313" key="10">
    <source>
        <dbReference type="EMBL" id="QEH94673.1"/>
    </source>
</evidence>
<dbReference type="GO" id="GO:0003723">
    <property type="term" value="F:RNA binding"/>
    <property type="evidence" value="ECO:0007669"/>
    <property type="project" value="InterPro"/>
</dbReference>
<dbReference type="GO" id="GO:0004349">
    <property type="term" value="F:glutamate 5-kinase activity"/>
    <property type="evidence" value="ECO:0007669"/>
    <property type="project" value="UniProtKB-UniRule"/>
</dbReference>
<dbReference type="PANTHER" id="PTHR43654:SF1">
    <property type="entry name" value="ISOPENTENYL PHOSPHATE KINASE"/>
    <property type="match status" value="1"/>
</dbReference>
<dbReference type="UniPathway" id="UPA00098">
    <property type="reaction ID" value="UER00359"/>
</dbReference>
<reference evidence="10 13" key="2">
    <citation type="submission" date="2019-08" db="EMBL/GenBank/DDBJ databases">
        <title>Dermacoccus abyssi strain HZAU 226, whole genome Nanopore sequencing project.</title>
        <authorList>
            <person name="Guo A."/>
            <person name="Zhang X."/>
            <person name="Ruan Y."/>
            <person name="Liu W."/>
            <person name="Chen Q."/>
            <person name="Gu L."/>
        </authorList>
    </citation>
    <scope>NUCLEOTIDE SEQUENCE [LARGE SCALE GENOMIC DNA]</scope>
    <source>
        <strain evidence="10 13">HZAU 226</strain>
    </source>
</reference>
<dbReference type="GO" id="GO:0005829">
    <property type="term" value="C:cytosol"/>
    <property type="evidence" value="ECO:0007669"/>
    <property type="project" value="TreeGrafter"/>
</dbReference>
<evidence type="ECO:0000256" key="4">
    <source>
        <dbReference type="ARBA" id="ARBA00022679"/>
    </source>
</evidence>
<evidence type="ECO:0000256" key="3">
    <source>
        <dbReference type="ARBA" id="ARBA00022650"/>
    </source>
</evidence>
<dbReference type="Gene3D" id="2.30.130.10">
    <property type="entry name" value="PUA domain"/>
    <property type="match status" value="1"/>
</dbReference>
<evidence type="ECO:0000256" key="2">
    <source>
        <dbReference type="ARBA" id="ARBA00022605"/>
    </source>
</evidence>
<keyword evidence="6 8" id="KW-0418">Kinase</keyword>
<evidence type="ECO:0000256" key="6">
    <source>
        <dbReference type="ARBA" id="ARBA00022777"/>
    </source>
</evidence>
<dbReference type="PANTHER" id="PTHR43654">
    <property type="entry name" value="GLUTAMATE 5-KINASE"/>
    <property type="match status" value="1"/>
</dbReference>
<proteinExistence type="inferred from homology"/>
<dbReference type="InterPro" id="IPR019797">
    <property type="entry name" value="Glutamate_5-kinase_CS"/>
</dbReference>
<protein>
    <recommendedName>
        <fullName evidence="8">Glutamate 5-kinase</fullName>
        <ecNumber evidence="8">2.7.2.11</ecNumber>
    </recommendedName>
    <alternativeName>
        <fullName evidence="8">Gamma-glutamyl kinase</fullName>
        <shortName evidence="8">GK</shortName>
    </alternativeName>
</protein>
<dbReference type="PIRSF" id="PIRSF000729">
    <property type="entry name" value="GK"/>
    <property type="match status" value="1"/>
</dbReference>
<dbReference type="PRINTS" id="PR00474">
    <property type="entry name" value="GLU5KINASE"/>
</dbReference>
<reference evidence="11 12" key="1">
    <citation type="submission" date="2018-08" db="EMBL/GenBank/DDBJ databases">
        <title>Whole genome sequence analysis of Dermacoccus abyssi bacteria isolated from Deep Mariana trench Micromonospora spp reveals genes involved in the environmental adaptation and production of secondary metabolites.</title>
        <authorList>
            <person name="Abdel-Mageed W.M."/>
            <person name="Lehri B."/>
            <person name="Nouioui I."/>
            <person name="Goodfellow I."/>
            <person name="Jaspars M."/>
            <person name="Karlyshev A."/>
        </authorList>
    </citation>
    <scope>NUCLEOTIDE SEQUENCE [LARGE SCALE GENOMIC DNA]</scope>
    <source>
        <strain evidence="11 12">MT1.1</strain>
    </source>
</reference>
<dbReference type="GO" id="GO:0005524">
    <property type="term" value="F:ATP binding"/>
    <property type="evidence" value="ECO:0007669"/>
    <property type="project" value="UniProtKB-KW"/>
</dbReference>
<sequence>MPPLSAAHTSESLREQIRDAKRVVVKVGSSSITYTSGGINHSALTELVGILAERRHAGKEVLLVSSGAISAGMAPLGMQTRPTALPEAQAAAAVGQGQIMSAYSLLFQGLGLTAGQVLLTSDDVTRRTTYLNGRSTLETLLDHGAVPIINENDTVATQEIRFGDNDRLAALVSHLIDADALILLSDVDSLYDGPPSREGTKRIPFVPNVEEMKDVEIGGTGSGVGTGGMRTKIDAARIATAAGVPTMLTSMPQAREAFAGDDIGTAFAPTGRRRGARRLWLAHATTPAGRLVLDEGAVKAVRDRGRSLLHAGVVATEGRFLAGDAVDLADENGTVFARGLVNYDVADVERAKGRSTRELSDNIGPAFERSLVHRDHLVVLP</sequence>
<feature type="binding site" evidence="8">
    <location>
        <position position="165"/>
    </location>
    <ligand>
        <name>substrate</name>
    </ligand>
</feature>
<dbReference type="InterPro" id="IPR015947">
    <property type="entry name" value="PUA-like_sf"/>
</dbReference>
<dbReference type="NCBIfam" id="TIGR01027">
    <property type="entry name" value="proB"/>
    <property type="match status" value="1"/>
</dbReference>
<feature type="binding site" evidence="8">
    <location>
        <position position="66"/>
    </location>
    <ligand>
        <name>substrate</name>
    </ligand>
</feature>
<dbReference type="InterPro" id="IPR041739">
    <property type="entry name" value="G5K_ProB"/>
</dbReference>
<dbReference type="InterPro" id="IPR036393">
    <property type="entry name" value="AceGlu_kinase-like_sf"/>
</dbReference>
<dbReference type="EMBL" id="CP043031">
    <property type="protein sequence ID" value="QEH94673.1"/>
    <property type="molecule type" value="Genomic_DNA"/>
</dbReference>
<dbReference type="SUPFAM" id="SSF53633">
    <property type="entry name" value="Carbamate kinase-like"/>
    <property type="match status" value="1"/>
</dbReference>
<dbReference type="HAMAP" id="MF_00456">
    <property type="entry name" value="ProB"/>
    <property type="match status" value="1"/>
</dbReference>
<comment type="catalytic activity">
    <reaction evidence="8">
        <text>L-glutamate + ATP = L-glutamyl 5-phosphate + ADP</text>
        <dbReference type="Rhea" id="RHEA:14877"/>
        <dbReference type="ChEBI" id="CHEBI:29985"/>
        <dbReference type="ChEBI" id="CHEBI:30616"/>
        <dbReference type="ChEBI" id="CHEBI:58274"/>
        <dbReference type="ChEBI" id="CHEBI:456216"/>
        <dbReference type="EC" id="2.7.2.11"/>
    </reaction>
</comment>
<gene>
    <name evidence="8" type="primary">proB</name>
    <name evidence="11" type="ORF">D1832_03710</name>
    <name evidence="10" type="ORF">FV141_08430</name>
</gene>
<dbReference type="EMBL" id="QWLM01000003">
    <property type="protein sequence ID" value="RHW47256.1"/>
    <property type="molecule type" value="Genomic_DNA"/>
</dbReference>
<evidence type="ECO:0000313" key="13">
    <source>
        <dbReference type="Proteomes" id="UP000323565"/>
    </source>
</evidence>
<name>A0A417Z9F3_9MICO</name>
<dbReference type="EC" id="2.7.2.11" evidence="8"/>
<dbReference type="Gene3D" id="3.40.1160.10">
    <property type="entry name" value="Acetylglutamate kinase-like"/>
    <property type="match status" value="1"/>
</dbReference>
<dbReference type="InterPro" id="IPR005715">
    <property type="entry name" value="Glu_5kinase/COase_Synthase"/>
</dbReference>
<evidence type="ECO:0000256" key="1">
    <source>
        <dbReference type="ARBA" id="ARBA00022490"/>
    </source>
</evidence>
<keyword evidence="3 8" id="KW-0641">Proline biosynthesis</keyword>
<comment type="function">
    <text evidence="8">Catalyzes the transfer of a phosphate group to glutamate to form L-glutamate 5-phosphate.</text>
</comment>
<organism evidence="11 12">
    <name type="scientific">Dermacoccus abyssi</name>
    <dbReference type="NCBI Taxonomy" id="322596"/>
    <lineage>
        <taxon>Bacteria</taxon>
        <taxon>Bacillati</taxon>
        <taxon>Actinomycetota</taxon>
        <taxon>Actinomycetes</taxon>
        <taxon>Micrococcales</taxon>
        <taxon>Dermacoccaceae</taxon>
        <taxon>Dermacoccus</taxon>
    </lineage>
</organism>
<dbReference type="AlphaFoldDB" id="A0A417Z9F3"/>
<evidence type="ECO:0000259" key="9">
    <source>
        <dbReference type="SMART" id="SM00359"/>
    </source>
</evidence>
<dbReference type="InterPro" id="IPR036974">
    <property type="entry name" value="PUA_sf"/>
</dbReference>
<dbReference type="PROSITE" id="PS00902">
    <property type="entry name" value="GLUTAMATE_5_KINASE"/>
    <property type="match status" value="1"/>
</dbReference>
<accession>A0A417Z9F3</accession>
<dbReference type="Proteomes" id="UP000323565">
    <property type="component" value="Chromosome"/>
</dbReference>
<feature type="binding site" evidence="8">
    <location>
        <position position="26"/>
    </location>
    <ligand>
        <name>ATP</name>
        <dbReference type="ChEBI" id="CHEBI:30616"/>
    </ligand>
</feature>
<dbReference type="GO" id="GO:0055129">
    <property type="term" value="P:L-proline biosynthetic process"/>
    <property type="evidence" value="ECO:0007669"/>
    <property type="project" value="UniProtKB-UniRule"/>
</dbReference>
<keyword evidence="4 8" id="KW-0808">Transferase</keyword>
<feature type="binding site" evidence="8">
    <location>
        <position position="153"/>
    </location>
    <ligand>
        <name>substrate</name>
    </ligand>
</feature>
<comment type="pathway">
    <text evidence="8">Amino-acid biosynthesis; L-proline biosynthesis; L-glutamate 5-semialdehyde from L-glutamate: step 1/2.</text>
</comment>
<keyword evidence="13" id="KW-1185">Reference proteome</keyword>
<keyword evidence="2 8" id="KW-0028">Amino-acid biosynthesis</keyword>
<feature type="domain" description="PUA" evidence="9">
    <location>
        <begin position="289"/>
        <end position="368"/>
    </location>
</feature>
<evidence type="ECO:0000313" key="11">
    <source>
        <dbReference type="EMBL" id="RHW47256.1"/>
    </source>
</evidence>
<dbReference type="Pfam" id="PF00696">
    <property type="entry name" value="AA_kinase"/>
    <property type="match status" value="1"/>
</dbReference>
<evidence type="ECO:0000256" key="8">
    <source>
        <dbReference type="HAMAP-Rule" id="MF_00456"/>
    </source>
</evidence>
<comment type="subcellular location">
    <subcellularLocation>
        <location evidence="8">Cytoplasm</location>
    </subcellularLocation>
</comment>
<feature type="binding site" evidence="8">
    <location>
        <begin position="185"/>
        <end position="186"/>
    </location>
    <ligand>
        <name>ATP</name>
        <dbReference type="ChEBI" id="CHEBI:30616"/>
    </ligand>
</feature>
<dbReference type="InterPro" id="IPR001048">
    <property type="entry name" value="Asp/Glu/Uridylate_kinase"/>
</dbReference>
<dbReference type="CDD" id="cd04242">
    <property type="entry name" value="AAK_G5K_ProB"/>
    <property type="match status" value="1"/>
</dbReference>
<keyword evidence="7 8" id="KW-0067">ATP-binding</keyword>
<comment type="similarity">
    <text evidence="8">Belongs to the glutamate 5-kinase family.</text>
</comment>
<dbReference type="Pfam" id="PF01472">
    <property type="entry name" value="PUA"/>
    <property type="match status" value="1"/>
</dbReference>
<keyword evidence="5 8" id="KW-0547">Nucleotide-binding</keyword>
<dbReference type="SMART" id="SM00359">
    <property type="entry name" value="PUA"/>
    <property type="match status" value="1"/>
</dbReference>
<dbReference type="Proteomes" id="UP000285376">
    <property type="component" value="Unassembled WGS sequence"/>
</dbReference>
<keyword evidence="1 8" id="KW-0963">Cytoplasm</keyword>
<evidence type="ECO:0000256" key="5">
    <source>
        <dbReference type="ARBA" id="ARBA00022741"/>
    </source>
</evidence>
<evidence type="ECO:0000313" key="12">
    <source>
        <dbReference type="Proteomes" id="UP000285376"/>
    </source>
</evidence>
<evidence type="ECO:0000256" key="7">
    <source>
        <dbReference type="ARBA" id="ARBA00022840"/>
    </source>
</evidence>
<dbReference type="PROSITE" id="PS50890">
    <property type="entry name" value="PUA"/>
    <property type="match status" value="1"/>
</dbReference>
<feature type="binding site" evidence="8">
    <location>
        <begin position="226"/>
        <end position="232"/>
    </location>
    <ligand>
        <name>ATP</name>
        <dbReference type="ChEBI" id="CHEBI:30616"/>
    </ligand>
</feature>
<dbReference type="SUPFAM" id="SSF88697">
    <property type="entry name" value="PUA domain-like"/>
    <property type="match status" value="1"/>
</dbReference>
<dbReference type="InterPro" id="IPR001057">
    <property type="entry name" value="Glu/AcGlu_kinase"/>
</dbReference>
<dbReference type="CDD" id="cd21157">
    <property type="entry name" value="PUA_G5K"/>
    <property type="match status" value="1"/>
</dbReference>
<dbReference type="InterPro" id="IPR011529">
    <property type="entry name" value="Glu_5kinase"/>
</dbReference>
<dbReference type="InterPro" id="IPR002478">
    <property type="entry name" value="PUA"/>
</dbReference>